<organism evidence="1 2">
    <name type="scientific">Carboxylicivirga mesophila</name>
    <dbReference type="NCBI Taxonomy" id="1166478"/>
    <lineage>
        <taxon>Bacteria</taxon>
        <taxon>Pseudomonadati</taxon>
        <taxon>Bacteroidota</taxon>
        <taxon>Bacteroidia</taxon>
        <taxon>Marinilabiliales</taxon>
        <taxon>Marinilabiliaceae</taxon>
        <taxon>Carboxylicivirga</taxon>
    </lineage>
</organism>
<dbReference type="Proteomes" id="UP000721861">
    <property type="component" value="Unassembled WGS sequence"/>
</dbReference>
<name>A0ABS5KF31_9BACT</name>
<accession>A0ABS5KF31</accession>
<sequence>MKRFQDKNLTLSSFEDDVLVVCPKCSKRAIVFRTEPGYYSKRSIKCPNCMYSQIGRTECYQVDLKCYCSNCASEISIQIPNVNAPKDKIAVKCDTCGETQSYTPRNIRLELIYEYNGHPTEPYFQLPLWLVESVKGHSLWAYNYNHLSYLKDYVSADLREKNGRQYWTMVEKLPDWIKSAKNREAVMKGIEKLEKK</sequence>
<comment type="caution">
    <text evidence="1">The sequence shown here is derived from an EMBL/GenBank/DDBJ whole genome shotgun (WGS) entry which is preliminary data.</text>
</comment>
<evidence type="ECO:0000313" key="1">
    <source>
        <dbReference type="EMBL" id="MBS2213660.1"/>
    </source>
</evidence>
<dbReference type="RefSeq" id="WP_212231160.1">
    <property type="nucleotide sequence ID" value="NZ_JAGUCN010000031.1"/>
</dbReference>
<keyword evidence="2" id="KW-1185">Reference proteome</keyword>
<proteinExistence type="predicted"/>
<dbReference type="EMBL" id="JAGUCN010000031">
    <property type="protein sequence ID" value="MBS2213660.1"/>
    <property type="molecule type" value="Genomic_DNA"/>
</dbReference>
<protein>
    <submittedName>
        <fullName evidence="1">Uncharacterized protein</fullName>
    </submittedName>
</protein>
<evidence type="ECO:0000313" key="2">
    <source>
        <dbReference type="Proteomes" id="UP000721861"/>
    </source>
</evidence>
<gene>
    <name evidence="1" type="ORF">KEM09_19785</name>
</gene>
<reference evidence="1 2" key="1">
    <citation type="journal article" date="2014" name="Int. J. Syst. Evol. Microbiol.">
        <title>Carboxylicivirga gen. nov. in the family Marinilabiliaceae with two novel species, Carboxylicivirga mesophila sp. nov. and Carboxylicivirga taeanensis sp. nov., and reclassification of Cytophaga fermentans as Saccharicrinis fermentans gen. nov., comb. nov.</title>
        <authorList>
            <person name="Yang S.H."/>
            <person name="Seo H.S."/>
            <person name="Woo J.H."/>
            <person name="Oh H.M."/>
            <person name="Jang H."/>
            <person name="Lee J.H."/>
            <person name="Kim S.J."/>
            <person name="Kwon K.K."/>
        </authorList>
    </citation>
    <scope>NUCLEOTIDE SEQUENCE [LARGE SCALE GENOMIC DNA]</scope>
    <source>
        <strain evidence="1 2">JCM 18290</strain>
    </source>
</reference>